<gene>
    <name evidence="1" type="ORF">IAB59_06995</name>
</gene>
<comment type="caution">
    <text evidence="1">The sequence shown here is derived from an EMBL/GenBank/DDBJ whole genome shotgun (WGS) entry which is preliminary data.</text>
</comment>
<accession>A0A9D1KDA4</accession>
<proteinExistence type="predicted"/>
<protein>
    <submittedName>
        <fullName evidence="1">Uncharacterized protein</fullName>
    </submittedName>
</protein>
<sequence length="138" mass="15775">MAQYNILKKGNNILVVDNPNKEYEKLKLYSKEEIIIGKWFDGKKLYRKIVDFGSFPSNGQRTVNHNILNLSEICWFNYSWYDTADNKYFSGPRIDSSSVICKVAVNNTSLIIEGLGNVAWADRTTGGKCIIYYTKTAN</sequence>
<reference evidence="1" key="2">
    <citation type="journal article" date="2021" name="PeerJ">
        <title>Extensive microbial diversity within the chicken gut microbiome revealed by metagenomics and culture.</title>
        <authorList>
            <person name="Gilroy R."/>
            <person name="Ravi A."/>
            <person name="Getino M."/>
            <person name="Pursley I."/>
            <person name="Horton D.L."/>
            <person name="Alikhan N.F."/>
            <person name="Baker D."/>
            <person name="Gharbi K."/>
            <person name="Hall N."/>
            <person name="Watson M."/>
            <person name="Adriaenssens E.M."/>
            <person name="Foster-Nyarko E."/>
            <person name="Jarju S."/>
            <person name="Secka A."/>
            <person name="Antonio M."/>
            <person name="Oren A."/>
            <person name="Chaudhuri R.R."/>
            <person name="La Ragione R."/>
            <person name="Hildebrand F."/>
            <person name="Pallen M.J."/>
        </authorList>
    </citation>
    <scope>NUCLEOTIDE SEQUENCE</scope>
    <source>
        <strain evidence="1">CHK195-26880</strain>
    </source>
</reference>
<organism evidence="1 2">
    <name type="scientific">Candidatus Onthousia faecipullorum</name>
    <dbReference type="NCBI Taxonomy" id="2840887"/>
    <lineage>
        <taxon>Bacteria</taxon>
        <taxon>Bacillati</taxon>
        <taxon>Bacillota</taxon>
        <taxon>Bacilli</taxon>
        <taxon>Candidatus Onthousia</taxon>
    </lineage>
</organism>
<evidence type="ECO:0000313" key="1">
    <source>
        <dbReference type="EMBL" id="HIT38202.1"/>
    </source>
</evidence>
<dbReference type="Proteomes" id="UP000886833">
    <property type="component" value="Unassembled WGS sequence"/>
</dbReference>
<evidence type="ECO:0000313" key="2">
    <source>
        <dbReference type="Proteomes" id="UP000886833"/>
    </source>
</evidence>
<name>A0A9D1KDA4_9FIRM</name>
<dbReference type="AlphaFoldDB" id="A0A9D1KDA4"/>
<reference evidence="1" key="1">
    <citation type="submission" date="2020-10" db="EMBL/GenBank/DDBJ databases">
        <authorList>
            <person name="Gilroy R."/>
        </authorList>
    </citation>
    <scope>NUCLEOTIDE SEQUENCE</scope>
    <source>
        <strain evidence="1">CHK195-26880</strain>
    </source>
</reference>
<dbReference type="EMBL" id="DVKQ01000092">
    <property type="protein sequence ID" value="HIT38202.1"/>
    <property type="molecule type" value="Genomic_DNA"/>
</dbReference>